<evidence type="ECO:0000313" key="2">
    <source>
        <dbReference type="EMBL" id="KAG9195464.1"/>
    </source>
</evidence>
<gene>
    <name evidence="2" type="ORF">G6011_00585</name>
</gene>
<sequence>MNLLQFLFVAVFAIGVAFAAPSPHIGMVNNDDIRDVGAVYSQPGYASKPIFLLMDKKNPACNSLDNASISSIMICVESIECNFWKDTGCGSIPGEQAVFTVGCGDVHDVPPALASTYGSYTCHHIDPNAPEYNGAVKLESTPHDSNNGLPGQL</sequence>
<dbReference type="AlphaFoldDB" id="A0AAD4IJ47"/>
<keyword evidence="3" id="KW-1185">Reference proteome</keyword>
<evidence type="ECO:0000313" key="3">
    <source>
        <dbReference type="Proteomes" id="UP001199106"/>
    </source>
</evidence>
<keyword evidence="1" id="KW-0732">Signal</keyword>
<dbReference type="Proteomes" id="UP001199106">
    <property type="component" value="Unassembled WGS sequence"/>
</dbReference>
<comment type="caution">
    <text evidence="2">The sequence shown here is derived from an EMBL/GenBank/DDBJ whole genome shotgun (WGS) entry which is preliminary data.</text>
</comment>
<dbReference type="EMBL" id="JAANER010000001">
    <property type="protein sequence ID" value="KAG9195464.1"/>
    <property type="molecule type" value="Genomic_DNA"/>
</dbReference>
<reference evidence="2" key="1">
    <citation type="submission" date="2021-07" db="EMBL/GenBank/DDBJ databases">
        <title>Genome Resource of American Ginseng Black Spot Pathogen Alternaria panax.</title>
        <authorList>
            <person name="Qiu C."/>
            <person name="Wang W."/>
            <person name="Liu Z."/>
        </authorList>
    </citation>
    <scope>NUCLEOTIDE SEQUENCE</scope>
    <source>
        <strain evidence="2">BNCC115425</strain>
    </source>
</reference>
<evidence type="ECO:0000256" key="1">
    <source>
        <dbReference type="SAM" id="SignalP"/>
    </source>
</evidence>
<organism evidence="2 3">
    <name type="scientific">Alternaria panax</name>
    <dbReference type="NCBI Taxonomy" id="48097"/>
    <lineage>
        <taxon>Eukaryota</taxon>
        <taxon>Fungi</taxon>
        <taxon>Dikarya</taxon>
        <taxon>Ascomycota</taxon>
        <taxon>Pezizomycotina</taxon>
        <taxon>Dothideomycetes</taxon>
        <taxon>Pleosporomycetidae</taxon>
        <taxon>Pleosporales</taxon>
        <taxon>Pleosporineae</taxon>
        <taxon>Pleosporaceae</taxon>
        <taxon>Alternaria</taxon>
        <taxon>Alternaria sect. Panax</taxon>
    </lineage>
</organism>
<feature type="signal peptide" evidence="1">
    <location>
        <begin position="1"/>
        <end position="19"/>
    </location>
</feature>
<accession>A0AAD4IJ47</accession>
<feature type="chain" id="PRO_5042086307" evidence="1">
    <location>
        <begin position="20"/>
        <end position="153"/>
    </location>
</feature>
<protein>
    <submittedName>
        <fullName evidence="2">Uncharacterized protein</fullName>
    </submittedName>
</protein>
<proteinExistence type="predicted"/>
<name>A0AAD4IJ47_9PLEO</name>